<dbReference type="HOGENOM" id="CLU_855780_0_0_1"/>
<dbReference type="GeneID" id="25983546"/>
<comment type="caution">
    <text evidence="1">The sequence shown here is derived from an EMBL/GenBank/DDBJ whole genome shotgun (WGS) entry which is preliminary data.</text>
</comment>
<evidence type="ECO:0008006" key="3">
    <source>
        <dbReference type="Google" id="ProtNLM"/>
    </source>
</evidence>
<dbReference type="EMBL" id="ALBS01000009">
    <property type="protein sequence ID" value="EJT53025.1"/>
    <property type="molecule type" value="Genomic_DNA"/>
</dbReference>
<organism evidence="1 2">
    <name type="scientific">Trichosporon asahii var. asahii (strain ATCC 90039 / CBS 2479 / JCM 2466 / KCTC 7840 / NBRC 103889/ NCYC 2677 / UAMH 7654)</name>
    <name type="common">Yeast</name>
    <dbReference type="NCBI Taxonomy" id="1186058"/>
    <lineage>
        <taxon>Eukaryota</taxon>
        <taxon>Fungi</taxon>
        <taxon>Dikarya</taxon>
        <taxon>Basidiomycota</taxon>
        <taxon>Agaricomycotina</taxon>
        <taxon>Tremellomycetes</taxon>
        <taxon>Trichosporonales</taxon>
        <taxon>Trichosporonaceae</taxon>
        <taxon>Trichosporon</taxon>
    </lineage>
</organism>
<dbReference type="Proteomes" id="UP000002748">
    <property type="component" value="Unassembled WGS sequence"/>
</dbReference>
<dbReference type="RefSeq" id="XP_014184348.1">
    <property type="nucleotide sequence ID" value="XM_014328873.1"/>
</dbReference>
<protein>
    <recommendedName>
        <fullName evidence="3">F-box domain-containing protein</fullName>
    </recommendedName>
</protein>
<evidence type="ECO:0000313" key="1">
    <source>
        <dbReference type="EMBL" id="EJT53025.1"/>
    </source>
</evidence>
<dbReference type="VEuPathDB" id="FungiDB:A1Q1_00032"/>
<dbReference type="AlphaFoldDB" id="J8TYZ7"/>
<name>J8TYZ7_TRIAS</name>
<evidence type="ECO:0000313" key="2">
    <source>
        <dbReference type="Proteomes" id="UP000002748"/>
    </source>
</evidence>
<dbReference type="KEGG" id="tasa:A1Q1_00032"/>
<gene>
    <name evidence="1" type="ORF">A1Q1_00032</name>
</gene>
<sequence>MSRPPAPMLAALYNSYPHIFNDIFDTFFHDADIKTLLRLRLTCRLLQHFVDDTWGHLRWQAGPTYQGLGRWPAASAVRDWRGHSLSTVSPFLSLTTVLDLNVSSTVLDEPCRGRVQDWRAFPASLKVQVLRIVRYDRWAMRFVRLPPARTVVIYHAVDVRHTMSSISYLPSVNVVWKLDYANLNPSMGTLCDNTEPCQRTNVFVLLSNCDPKDTHLGGLWQGMVETVAENVRYGKQTFFYLVDVQSWFARSDDDEIEPLVTIIPDEPEPEELRMDHILDDPDAFYDLISSIHEEYVRRSPLCGEDLVELVAAGCRCSSFIRRISTKEMRMRIGDKATSFTLAPIGETLHRK</sequence>
<accession>J8TYZ7</accession>
<proteinExistence type="predicted"/>
<reference evidence="1 2" key="1">
    <citation type="journal article" date="2012" name="Eukaryot. Cell">
        <title>Draft genome sequence of CBS 2479, the standard type strain of Trichosporon asahii.</title>
        <authorList>
            <person name="Yang R.Y."/>
            <person name="Li H.T."/>
            <person name="Zhu H."/>
            <person name="Zhou G.P."/>
            <person name="Wang M."/>
            <person name="Wang L."/>
        </authorList>
    </citation>
    <scope>NUCLEOTIDE SEQUENCE [LARGE SCALE GENOMIC DNA]</scope>
    <source>
        <strain evidence="2">ATCC 90039 / CBS 2479 / JCM 2466 / KCTC 7840 / NCYC 2677 / UAMH 7654</strain>
    </source>
</reference>